<gene>
    <name evidence="1" type="ORF">LPB3_02935</name>
</gene>
<sequence length="168" mass="19593">MNRKIWILILIINSTFGFTQTENKNLNSQLEEMKNFFLTGDFENYANYTYPKIIEMMGGKSNMIKVTKQGMTKMKNNGFTFTDLNFKNPSEFLKKENELQCTLTQIIVMETPRGKIESEYTLIGISSDEGQNWTFIDTSGKDKETMLKHFPNLHNEIIIKPKKQKLIE</sequence>
<dbReference type="RefSeq" id="WP_065318108.1">
    <property type="nucleotide sequence ID" value="NZ_LSFM01000018.1"/>
</dbReference>
<reference evidence="2" key="1">
    <citation type="submission" date="2016-02" db="EMBL/GenBank/DDBJ databases">
        <authorList>
            <person name="Shin S.-K."/>
            <person name="Yi H."/>
            <person name="Kim E."/>
        </authorList>
    </citation>
    <scope>NUCLEOTIDE SEQUENCE [LARGE SCALE GENOMIC DNA]</scope>
    <source>
        <strain evidence="2">LPB0003</strain>
    </source>
</reference>
<accession>A0A1B8U0E7</accession>
<dbReference type="STRING" id="1774273.LPB03_02175"/>
<dbReference type="EMBL" id="LSFM01000018">
    <property type="protein sequence ID" value="OBY65330.1"/>
    <property type="molecule type" value="Genomic_DNA"/>
</dbReference>
<dbReference type="AlphaFoldDB" id="A0A1B8U0E7"/>
<organism evidence="1 2">
    <name type="scientific">Polaribacter vadi</name>
    <dbReference type="NCBI Taxonomy" id="1774273"/>
    <lineage>
        <taxon>Bacteria</taxon>
        <taxon>Pseudomonadati</taxon>
        <taxon>Bacteroidota</taxon>
        <taxon>Flavobacteriia</taxon>
        <taxon>Flavobacteriales</taxon>
        <taxon>Flavobacteriaceae</taxon>
    </lineage>
</organism>
<evidence type="ECO:0000313" key="2">
    <source>
        <dbReference type="Proteomes" id="UP000092584"/>
    </source>
</evidence>
<dbReference type="KEGG" id="pob:LPB03_02175"/>
<evidence type="ECO:0000313" key="1">
    <source>
        <dbReference type="EMBL" id="OBY65330.1"/>
    </source>
</evidence>
<comment type="caution">
    <text evidence="1">The sequence shown here is derived from an EMBL/GenBank/DDBJ whole genome shotgun (WGS) entry which is preliminary data.</text>
</comment>
<keyword evidence="2" id="KW-1185">Reference proteome</keyword>
<protein>
    <recommendedName>
        <fullName evidence="3">DUF4440 domain-containing protein</fullName>
    </recommendedName>
</protein>
<evidence type="ECO:0008006" key="3">
    <source>
        <dbReference type="Google" id="ProtNLM"/>
    </source>
</evidence>
<dbReference type="Proteomes" id="UP000092584">
    <property type="component" value="Unassembled WGS sequence"/>
</dbReference>
<name>A0A1B8U0E7_9FLAO</name>
<proteinExistence type="predicted"/>